<dbReference type="AlphaFoldDB" id="A0A7Y6IJ50"/>
<dbReference type="EMBL" id="JABWGO010000001">
    <property type="protein sequence ID" value="NUW39103.1"/>
    <property type="molecule type" value="Genomic_DNA"/>
</dbReference>
<sequence length="445" mass="50064">MRVGFLFCADPLRPRRVDPHFAAEADAARERGAPVALVDHDALVAGRAEEAVSRVPRGYGRYWYRGWMLTADRYERLQEALAERGGVLLTDATGYRRAHELPGWLGRFYHLTPPTGVVRMAPGESAPDGERLARLARGLSDDGFVVKDFVKSRKHEWLEACYATDPASLGRVARRFVELQGADLVGGLVIRGFERFTGPEVRVWWVDGAPVFTGPHPDHAGEPVERPTGLRAVREAVRDLGERFVTTDLARREDGVWRVVEVGDGQVSDWPVTADPGILIRALLRAKAYGFRLSKYDPALRDACGRFRGDDWTGMSDIGQVFDGVRLTRERYEEVENAYLRAVELLARDAGVARLRIRRPDTRRRRRLREGRSVPLGRALEIVRDMLRGKGWCVLENRDRFFVHAGYDYYLHVAGAAVSEETMAEIGRLGLFAEEEPAMLPVFDG</sequence>
<keyword evidence="3" id="KW-1185">Reference proteome</keyword>
<dbReference type="InterPro" id="IPR025643">
    <property type="entry name" value="R2K_3"/>
</dbReference>
<proteinExistence type="predicted"/>
<protein>
    <submittedName>
        <fullName evidence="2">ATP-grasp domain-containing protein</fullName>
    </submittedName>
</protein>
<accession>A0A7Y6IJ50</accession>
<organism evidence="2 3">
    <name type="scientific">Nonomuraea rhodomycinica</name>
    <dbReference type="NCBI Taxonomy" id="1712872"/>
    <lineage>
        <taxon>Bacteria</taxon>
        <taxon>Bacillati</taxon>
        <taxon>Actinomycetota</taxon>
        <taxon>Actinomycetes</taxon>
        <taxon>Streptosporangiales</taxon>
        <taxon>Streptosporangiaceae</taxon>
        <taxon>Nonomuraea</taxon>
    </lineage>
</organism>
<feature type="domain" description="ATP-grasp" evidence="1">
    <location>
        <begin position="144"/>
        <end position="283"/>
    </location>
</feature>
<evidence type="ECO:0000313" key="2">
    <source>
        <dbReference type="EMBL" id="NUW39103.1"/>
    </source>
</evidence>
<evidence type="ECO:0000313" key="3">
    <source>
        <dbReference type="Proteomes" id="UP000546126"/>
    </source>
</evidence>
<name>A0A7Y6IJ50_9ACTN</name>
<gene>
    <name evidence="2" type="ORF">HT134_03030</name>
</gene>
<comment type="caution">
    <text evidence="2">The sequence shown here is derived from an EMBL/GenBank/DDBJ whole genome shotgun (WGS) entry which is preliminary data.</text>
</comment>
<dbReference type="RefSeq" id="WP_175598696.1">
    <property type="nucleotide sequence ID" value="NZ_JABWGO010000001.1"/>
</dbReference>
<dbReference type="Pfam" id="PF14243">
    <property type="entry name" value="R2K_3"/>
    <property type="match status" value="1"/>
</dbReference>
<evidence type="ECO:0000259" key="1">
    <source>
        <dbReference type="Pfam" id="PF14243"/>
    </source>
</evidence>
<reference evidence="2 3" key="1">
    <citation type="submission" date="2020-06" db="EMBL/GenBank/DDBJ databases">
        <authorList>
            <person name="Chanama M."/>
        </authorList>
    </citation>
    <scope>NUCLEOTIDE SEQUENCE [LARGE SCALE GENOMIC DNA]</scope>
    <source>
        <strain evidence="2 3">TBRC6557</strain>
    </source>
</reference>
<dbReference type="Proteomes" id="UP000546126">
    <property type="component" value="Unassembled WGS sequence"/>
</dbReference>